<dbReference type="Proteomes" id="UP001187682">
    <property type="component" value="Unassembled WGS sequence"/>
</dbReference>
<organism evidence="1 2">
    <name type="scientific">Cephalotrichum gorgonifer</name>
    <dbReference type="NCBI Taxonomy" id="2041049"/>
    <lineage>
        <taxon>Eukaryota</taxon>
        <taxon>Fungi</taxon>
        <taxon>Dikarya</taxon>
        <taxon>Ascomycota</taxon>
        <taxon>Pezizomycotina</taxon>
        <taxon>Sordariomycetes</taxon>
        <taxon>Hypocreomycetidae</taxon>
        <taxon>Microascales</taxon>
        <taxon>Microascaceae</taxon>
        <taxon>Cephalotrichum</taxon>
    </lineage>
</organism>
<protein>
    <submittedName>
        <fullName evidence="1">Uncharacterized protein</fullName>
    </submittedName>
</protein>
<proteinExistence type="predicted"/>
<name>A0AAE8MXW4_9PEZI</name>
<dbReference type="EMBL" id="ONZQ02000005">
    <property type="protein sequence ID" value="SPO01296.1"/>
    <property type="molecule type" value="Genomic_DNA"/>
</dbReference>
<evidence type="ECO:0000313" key="1">
    <source>
        <dbReference type="EMBL" id="SPO01296.1"/>
    </source>
</evidence>
<comment type="caution">
    <text evidence="1">The sequence shown here is derived from an EMBL/GenBank/DDBJ whole genome shotgun (WGS) entry which is preliminary data.</text>
</comment>
<reference evidence="1" key="1">
    <citation type="submission" date="2018-03" db="EMBL/GenBank/DDBJ databases">
        <authorList>
            <person name="Guldener U."/>
        </authorList>
    </citation>
    <scope>NUCLEOTIDE SEQUENCE</scope>
</reference>
<accession>A0AAE8MXW4</accession>
<keyword evidence="2" id="KW-1185">Reference proteome</keyword>
<sequence length="9" mass="1080">MKLFEQTLA</sequence>
<evidence type="ECO:0000313" key="2">
    <source>
        <dbReference type="Proteomes" id="UP001187682"/>
    </source>
</evidence>
<gene>
    <name evidence="1" type="ORF">DNG_03972</name>
</gene>